<dbReference type="GO" id="GO:0003677">
    <property type="term" value="F:DNA binding"/>
    <property type="evidence" value="ECO:0007669"/>
    <property type="project" value="InterPro"/>
</dbReference>
<dbReference type="InterPro" id="IPR003346">
    <property type="entry name" value="Transposase_20"/>
</dbReference>
<sequence>MKEVIKVLEQRAKGLEREILDIQLSPEAQEQVDCLDSIVGISPFTAKVAYALFAHNTFSSKRAMLAYVGLDPRLRQSGTKT</sequence>
<feature type="domain" description="Transposase IS116/IS110/IS902 C-terminal" evidence="1">
    <location>
        <begin position="34"/>
        <end position="80"/>
    </location>
</feature>
<dbReference type="EMBL" id="MWDB01000021">
    <property type="protein sequence ID" value="OQB41206.1"/>
    <property type="molecule type" value="Genomic_DNA"/>
</dbReference>
<evidence type="ECO:0000259" key="1">
    <source>
        <dbReference type="Pfam" id="PF02371"/>
    </source>
</evidence>
<proteinExistence type="predicted"/>
<comment type="caution">
    <text evidence="2">The sequence shown here is derived from an EMBL/GenBank/DDBJ whole genome shotgun (WGS) entry which is preliminary data.</text>
</comment>
<dbReference type="AlphaFoldDB" id="A0A1V5ZMB5"/>
<dbReference type="GO" id="GO:0006313">
    <property type="term" value="P:DNA transposition"/>
    <property type="evidence" value="ECO:0007669"/>
    <property type="project" value="InterPro"/>
</dbReference>
<accession>A0A1V5ZMB5</accession>
<name>A0A1V5ZMB5_9BACT</name>
<dbReference type="Proteomes" id="UP000485621">
    <property type="component" value="Unassembled WGS sequence"/>
</dbReference>
<dbReference type="GO" id="GO:0004803">
    <property type="term" value="F:transposase activity"/>
    <property type="evidence" value="ECO:0007669"/>
    <property type="project" value="InterPro"/>
</dbReference>
<organism evidence="2">
    <name type="scientific">candidate division CPR1 bacterium ADurb.Bin160</name>
    <dbReference type="NCBI Taxonomy" id="1852826"/>
    <lineage>
        <taxon>Bacteria</taxon>
        <taxon>candidate division CPR1</taxon>
    </lineage>
</organism>
<gene>
    <name evidence="2" type="ORF">BWY04_00954</name>
</gene>
<reference evidence="2" key="1">
    <citation type="submission" date="2017-02" db="EMBL/GenBank/DDBJ databases">
        <title>Delving into the versatile metabolic prowess of the omnipresent phylum Bacteroidetes.</title>
        <authorList>
            <person name="Nobu M.K."/>
            <person name="Mei R."/>
            <person name="Narihiro T."/>
            <person name="Kuroda K."/>
            <person name="Liu W.-T."/>
        </authorList>
    </citation>
    <scope>NUCLEOTIDE SEQUENCE</scope>
    <source>
        <strain evidence="2">ADurb.Bin160</strain>
    </source>
</reference>
<dbReference type="Pfam" id="PF02371">
    <property type="entry name" value="Transposase_20"/>
    <property type="match status" value="1"/>
</dbReference>
<evidence type="ECO:0000313" key="2">
    <source>
        <dbReference type="EMBL" id="OQB41206.1"/>
    </source>
</evidence>
<protein>
    <submittedName>
        <fullName evidence="2">Transposase IS116/IS110/IS902 family protein</fullName>
    </submittedName>
</protein>